<dbReference type="InterPro" id="IPR028098">
    <property type="entry name" value="Glyco_trans_4-like_N"/>
</dbReference>
<comment type="caution">
    <text evidence="2">The sequence shown here is derived from an EMBL/GenBank/DDBJ whole genome shotgun (WGS) entry which is preliminary data.</text>
</comment>
<organism evidence="2 3">
    <name type="scientific">Tetraparma gracilis</name>
    <dbReference type="NCBI Taxonomy" id="2962635"/>
    <lineage>
        <taxon>Eukaryota</taxon>
        <taxon>Sar</taxon>
        <taxon>Stramenopiles</taxon>
        <taxon>Ochrophyta</taxon>
        <taxon>Bolidophyceae</taxon>
        <taxon>Parmales</taxon>
        <taxon>Triparmaceae</taxon>
        <taxon>Tetraparma</taxon>
    </lineage>
</organism>
<name>A0ABQ6MGK0_9STRA</name>
<reference evidence="2 3" key="1">
    <citation type="journal article" date="2023" name="Commun. Biol.">
        <title>Genome analysis of Parmales, the sister group of diatoms, reveals the evolutionary specialization of diatoms from phago-mixotrophs to photoautotrophs.</title>
        <authorList>
            <person name="Ban H."/>
            <person name="Sato S."/>
            <person name="Yoshikawa S."/>
            <person name="Yamada K."/>
            <person name="Nakamura Y."/>
            <person name="Ichinomiya M."/>
            <person name="Sato N."/>
            <person name="Blanc-Mathieu R."/>
            <person name="Endo H."/>
            <person name="Kuwata A."/>
            <person name="Ogata H."/>
        </authorList>
    </citation>
    <scope>NUCLEOTIDE SEQUENCE [LARGE SCALE GENOMIC DNA]</scope>
</reference>
<proteinExistence type="predicted"/>
<keyword evidence="3" id="KW-1185">Reference proteome</keyword>
<dbReference type="CDD" id="cd03801">
    <property type="entry name" value="GT4_PimA-like"/>
    <property type="match status" value="1"/>
</dbReference>
<dbReference type="SUPFAM" id="SSF53756">
    <property type="entry name" value="UDP-Glycosyltransferase/glycogen phosphorylase"/>
    <property type="match status" value="1"/>
</dbReference>
<dbReference type="Gene3D" id="3.40.50.2000">
    <property type="entry name" value="Glycogen Phosphorylase B"/>
    <property type="match status" value="2"/>
</dbReference>
<evidence type="ECO:0000259" key="1">
    <source>
        <dbReference type="Pfam" id="PF13439"/>
    </source>
</evidence>
<evidence type="ECO:0000313" key="3">
    <source>
        <dbReference type="Proteomes" id="UP001165060"/>
    </source>
</evidence>
<dbReference type="Pfam" id="PF13439">
    <property type="entry name" value="Glyco_transf_4"/>
    <property type="match status" value="1"/>
</dbReference>
<dbReference type="InterPro" id="IPR050194">
    <property type="entry name" value="Glycosyltransferase_grp1"/>
</dbReference>
<gene>
    <name evidence="2" type="ORF">TeGR_g11696</name>
</gene>
<dbReference type="PANTHER" id="PTHR45947">
    <property type="entry name" value="SULFOQUINOVOSYL TRANSFERASE SQD2"/>
    <property type="match status" value="1"/>
</dbReference>
<sequence length="451" mass="48715">MGKPRLLVVTDSYCPRWDGVARVLVSILPTLAEHFQVRLLCPDYSKHFPEGECPDIPGVTLVFSPLVPLIAWRGCRIPLLQPHVARAEVENADICFTHTLATLGSAVLTFAQALGVPTCSFVHSEEWHVYGAQWRPFGERVVKLMTNKWAEVCQRKYAKSLHLIVPSATTQAALRDYGVAPSRGGDATVVNLGVDAKKFAPLGGREARSARKAELGFPADIPLVMFLGRFSPEKKLDTLVQAVAGLWGEGGEGRLHLAIVGGKREDIPASILEEFPSVFGGQCDGFSLVGQTDVPERYLQAADFFVLPSSTECMNLSVIEAMACGCVPVATRVGAAPRIIRDGGNGYLVDVGDHGALRGVLEGLLGKTEAEIDALRGGARATAESLSWVKTAETITTILKDCMAVELPRPSWLKRLLLVTVPGMLPMLPAIWAMALGDSVQALFKRLRITS</sequence>
<accession>A0ABQ6MGK0</accession>
<dbReference type="Pfam" id="PF13692">
    <property type="entry name" value="Glyco_trans_1_4"/>
    <property type="match status" value="1"/>
</dbReference>
<dbReference type="EMBL" id="BRYB01000220">
    <property type="protein sequence ID" value="GMI25522.1"/>
    <property type="molecule type" value="Genomic_DNA"/>
</dbReference>
<dbReference type="Proteomes" id="UP001165060">
    <property type="component" value="Unassembled WGS sequence"/>
</dbReference>
<feature type="domain" description="Glycosyltransferase subfamily 4-like N-terminal" evidence="1">
    <location>
        <begin position="18"/>
        <end position="196"/>
    </location>
</feature>
<evidence type="ECO:0000313" key="2">
    <source>
        <dbReference type="EMBL" id="GMI25522.1"/>
    </source>
</evidence>
<protein>
    <recommendedName>
        <fullName evidence="1">Glycosyltransferase subfamily 4-like N-terminal domain-containing protein</fullName>
    </recommendedName>
</protein>
<dbReference type="PANTHER" id="PTHR45947:SF13">
    <property type="entry name" value="TRANSFERASE"/>
    <property type="match status" value="1"/>
</dbReference>